<dbReference type="InterPro" id="IPR036412">
    <property type="entry name" value="HAD-like_sf"/>
</dbReference>
<name>A0A9D1MHB7_9FIRM</name>
<dbReference type="GO" id="GO:0004713">
    <property type="term" value="F:protein tyrosine kinase activity"/>
    <property type="evidence" value="ECO:0007669"/>
    <property type="project" value="TreeGrafter"/>
</dbReference>
<dbReference type="PANTHER" id="PTHR43434">
    <property type="entry name" value="PHOSPHOGLYCOLATE PHOSPHATASE"/>
    <property type="match status" value="1"/>
</dbReference>
<evidence type="ECO:0000313" key="1">
    <source>
        <dbReference type="EMBL" id="HIU60317.1"/>
    </source>
</evidence>
<dbReference type="EMBL" id="DVNF01000083">
    <property type="protein sequence ID" value="HIU60317.1"/>
    <property type="molecule type" value="Genomic_DNA"/>
</dbReference>
<reference evidence="1" key="1">
    <citation type="submission" date="2020-10" db="EMBL/GenBank/DDBJ databases">
        <authorList>
            <person name="Gilroy R."/>
        </authorList>
    </citation>
    <scope>NUCLEOTIDE SEQUENCE</scope>
    <source>
        <strain evidence="1">18911</strain>
    </source>
</reference>
<dbReference type="PANTHER" id="PTHR43434:SF20">
    <property type="entry name" value="5'-NUCLEOTIDASE"/>
    <property type="match status" value="1"/>
</dbReference>
<sequence>MRLFIALEPDGKTAEKIYGAAKAATSAAVPPEKLHATLRFIGEADPEAFAGVLDGCRDFNEIISAPIEVRNLSGATAIIYESAGADELAKLVGSSRFLPHITVTRKQCDERKLSDSLRDIGFARFTAVSLMQSRTDTGKYIPLRTVFLRPKLPFKCVLFDLDGTLSNSGPGIIGSVKYALKAMNVTDYDEKVLTKFLGPPLVWSFKTYLGLSDADAEKGLRLYRENYNEQGGKYIAEIYPGVTETLETLKAKGIKMAVATVKPQNTATEVLEHFGLIKYFDYVAGSPPDIKHAEKQTVIMTALNALGLQPGADIIMAGDRVFDVESAKALGLSAFGASYGFGGREELKSAGADYVSDRLTELLTLF</sequence>
<dbReference type="GO" id="GO:0005829">
    <property type="term" value="C:cytosol"/>
    <property type="evidence" value="ECO:0007669"/>
    <property type="project" value="TreeGrafter"/>
</dbReference>
<dbReference type="InterPro" id="IPR009097">
    <property type="entry name" value="Cyclic_Pdiesterase"/>
</dbReference>
<dbReference type="Gene3D" id="3.90.1140.10">
    <property type="entry name" value="Cyclic phosphodiesterase"/>
    <property type="match status" value="1"/>
</dbReference>
<keyword evidence="1" id="KW-0378">Hydrolase</keyword>
<dbReference type="Proteomes" id="UP000824094">
    <property type="component" value="Unassembled WGS sequence"/>
</dbReference>
<dbReference type="Gene3D" id="3.40.50.1000">
    <property type="entry name" value="HAD superfamily/HAD-like"/>
    <property type="match status" value="1"/>
</dbReference>
<accession>A0A9D1MHB7</accession>
<dbReference type="GO" id="GO:0016787">
    <property type="term" value="F:hydrolase activity"/>
    <property type="evidence" value="ECO:0007669"/>
    <property type="project" value="UniProtKB-KW"/>
</dbReference>
<dbReference type="SUPFAM" id="SSF55144">
    <property type="entry name" value="LigT-like"/>
    <property type="match status" value="1"/>
</dbReference>
<dbReference type="Gene3D" id="1.10.150.240">
    <property type="entry name" value="Putative phosphatase, domain 2"/>
    <property type="match status" value="1"/>
</dbReference>
<dbReference type="AlphaFoldDB" id="A0A9D1MHB7"/>
<protein>
    <submittedName>
        <fullName evidence="1">HAD hydrolase-like protein</fullName>
    </submittedName>
</protein>
<proteinExistence type="predicted"/>
<evidence type="ECO:0000313" key="2">
    <source>
        <dbReference type="Proteomes" id="UP000824094"/>
    </source>
</evidence>
<organism evidence="1 2">
    <name type="scientific">Candidatus Stercoripulliclostridium merdigallinarum</name>
    <dbReference type="NCBI Taxonomy" id="2840951"/>
    <lineage>
        <taxon>Bacteria</taxon>
        <taxon>Bacillati</taxon>
        <taxon>Bacillota</taxon>
        <taxon>Clostridia</taxon>
        <taxon>Eubacteriales</taxon>
        <taxon>Candidatus Stercoripulliclostridium</taxon>
    </lineage>
</organism>
<reference evidence="1" key="2">
    <citation type="journal article" date="2021" name="PeerJ">
        <title>Extensive microbial diversity within the chicken gut microbiome revealed by metagenomics and culture.</title>
        <authorList>
            <person name="Gilroy R."/>
            <person name="Ravi A."/>
            <person name="Getino M."/>
            <person name="Pursley I."/>
            <person name="Horton D.L."/>
            <person name="Alikhan N.F."/>
            <person name="Baker D."/>
            <person name="Gharbi K."/>
            <person name="Hall N."/>
            <person name="Watson M."/>
            <person name="Adriaenssens E.M."/>
            <person name="Foster-Nyarko E."/>
            <person name="Jarju S."/>
            <person name="Secka A."/>
            <person name="Antonio M."/>
            <person name="Oren A."/>
            <person name="Chaudhuri R.R."/>
            <person name="La Ragione R."/>
            <person name="Hildebrand F."/>
            <person name="Pallen M.J."/>
        </authorList>
    </citation>
    <scope>NUCLEOTIDE SEQUENCE</scope>
    <source>
        <strain evidence="1">18911</strain>
    </source>
</reference>
<dbReference type="SFLD" id="SFLDS00003">
    <property type="entry name" value="Haloacid_Dehalogenase"/>
    <property type="match status" value="1"/>
</dbReference>
<comment type="caution">
    <text evidence="1">The sequence shown here is derived from an EMBL/GenBank/DDBJ whole genome shotgun (WGS) entry which is preliminary data.</text>
</comment>
<dbReference type="InterPro" id="IPR023198">
    <property type="entry name" value="PGP-like_dom2"/>
</dbReference>
<dbReference type="Pfam" id="PF13419">
    <property type="entry name" value="HAD_2"/>
    <property type="match status" value="1"/>
</dbReference>
<gene>
    <name evidence="1" type="ORF">IAB05_02870</name>
</gene>
<dbReference type="InterPro" id="IPR041492">
    <property type="entry name" value="HAD_2"/>
</dbReference>
<dbReference type="InterPro" id="IPR050155">
    <property type="entry name" value="HAD-like_hydrolase_sf"/>
</dbReference>
<dbReference type="SFLD" id="SFLDG01129">
    <property type="entry name" value="C1.5:_HAD__Beta-PGM__Phosphata"/>
    <property type="match status" value="1"/>
</dbReference>
<dbReference type="InterPro" id="IPR023214">
    <property type="entry name" value="HAD_sf"/>
</dbReference>
<dbReference type="SUPFAM" id="SSF56784">
    <property type="entry name" value="HAD-like"/>
    <property type="match status" value="1"/>
</dbReference>